<comment type="caution">
    <text evidence="1">The sequence shown here is derived from an EMBL/GenBank/DDBJ whole genome shotgun (WGS) entry which is preliminary data.</text>
</comment>
<dbReference type="AlphaFoldDB" id="W4LCB9"/>
<dbReference type="HOGENOM" id="CLU_3197449_0_0_7"/>
<dbReference type="Proteomes" id="UP000019140">
    <property type="component" value="Unassembled WGS sequence"/>
</dbReference>
<gene>
    <name evidence="1" type="ORF">ETSY2_47660</name>
</gene>
<protein>
    <submittedName>
        <fullName evidence="1">Uncharacterized protein</fullName>
    </submittedName>
</protein>
<proteinExistence type="predicted"/>
<reference evidence="1 2" key="1">
    <citation type="journal article" date="2014" name="Nature">
        <title>An environmental bacterial taxon with a large and distinct metabolic repertoire.</title>
        <authorList>
            <person name="Wilson M.C."/>
            <person name="Mori T."/>
            <person name="Ruckert C."/>
            <person name="Uria A.R."/>
            <person name="Helf M.J."/>
            <person name="Takada K."/>
            <person name="Gernert C."/>
            <person name="Steffens U.A."/>
            <person name="Heycke N."/>
            <person name="Schmitt S."/>
            <person name="Rinke C."/>
            <person name="Helfrich E.J."/>
            <person name="Brachmann A.O."/>
            <person name="Gurgui C."/>
            <person name="Wakimoto T."/>
            <person name="Kracht M."/>
            <person name="Crusemann M."/>
            <person name="Hentschel U."/>
            <person name="Abe I."/>
            <person name="Matsunaga S."/>
            <person name="Kalinowski J."/>
            <person name="Takeyama H."/>
            <person name="Piel J."/>
        </authorList>
    </citation>
    <scope>NUCLEOTIDE SEQUENCE [LARGE SCALE GENOMIC DNA]</scope>
    <source>
        <strain evidence="2">TSY2</strain>
    </source>
</reference>
<name>W4LCB9_9BACT</name>
<evidence type="ECO:0000313" key="1">
    <source>
        <dbReference type="EMBL" id="ETW95738.1"/>
    </source>
</evidence>
<sequence>MLIVIFETQATLQQYYKNVAFATLLLKCAREKYDWIQILPALACF</sequence>
<accession>W4LCB9</accession>
<evidence type="ECO:0000313" key="2">
    <source>
        <dbReference type="Proteomes" id="UP000019140"/>
    </source>
</evidence>
<organism evidence="1 2">
    <name type="scientific">Candidatus Entotheonella gemina</name>
    <dbReference type="NCBI Taxonomy" id="1429439"/>
    <lineage>
        <taxon>Bacteria</taxon>
        <taxon>Pseudomonadati</taxon>
        <taxon>Nitrospinota/Tectimicrobiota group</taxon>
        <taxon>Candidatus Tectimicrobiota</taxon>
        <taxon>Candidatus Entotheonellia</taxon>
        <taxon>Candidatus Entotheonellales</taxon>
        <taxon>Candidatus Entotheonellaceae</taxon>
        <taxon>Candidatus Entotheonella</taxon>
    </lineage>
</organism>
<keyword evidence="2" id="KW-1185">Reference proteome</keyword>
<dbReference type="EMBL" id="AZHX01002275">
    <property type="protein sequence ID" value="ETW95738.1"/>
    <property type="molecule type" value="Genomic_DNA"/>
</dbReference>